<keyword evidence="3" id="KW-0732">Signal</keyword>
<keyword evidence="6" id="KW-1185">Reference proteome</keyword>
<dbReference type="GO" id="GO:0016020">
    <property type="term" value="C:membrane"/>
    <property type="evidence" value="ECO:0007669"/>
    <property type="project" value="InterPro"/>
</dbReference>
<dbReference type="Proteomes" id="UP000078595">
    <property type="component" value="Chromosome 11"/>
</dbReference>
<dbReference type="InterPro" id="IPR013783">
    <property type="entry name" value="Ig-like_fold"/>
</dbReference>
<feature type="compositionally biased region" description="Low complexity" evidence="1">
    <location>
        <begin position="749"/>
        <end position="764"/>
    </location>
</feature>
<organism evidence="5 6">
    <name type="scientific">Kwoniella dejecticola CBS 10117</name>
    <dbReference type="NCBI Taxonomy" id="1296121"/>
    <lineage>
        <taxon>Eukaryota</taxon>
        <taxon>Fungi</taxon>
        <taxon>Dikarya</taxon>
        <taxon>Basidiomycota</taxon>
        <taxon>Agaricomycotina</taxon>
        <taxon>Tremellomycetes</taxon>
        <taxon>Tremellales</taxon>
        <taxon>Cryptococcaceae</taxon>
        <taxon>Kwoniella</taxon>
    </lineage>
</organism>
<feature type="region of interest" description="Disordered" evidence="1">
    <location>
        <begin position="544"/>
        <end position="565"/>
    </location>
</feature>
<feature type="compositionally biased region" description="Low complexity" evidence="1">
    <location>
        <begin position="774"/>
        <end position="783"/>
    </location>
</feature>
<dbReference type="PANTHER" id="PTHR21559">
    <property type="entry name" value="DYSTROGLYCAN-RELATED"/>
    <property type="match status" value="1"/>
</dbReference>
<dbReference type="GeneID" id="28970892"/>
<dbReference type="InterPro" id="IPR015919">
    <property type="entry name" value="Cadherin-like_sf"/>
</dbReference>
<feature type="region of interest" description="Disordered" evidence="1">
    <location>
        <begin position="819"/>
        <end position="875"/>
    </location>
</feature>
<dbReference type="SUPFAM" id="SSF49313">
    <property type="entry name" value="Cadherin-like"/>
    <property type="match status" value="4"/>
</dbReference>
<feature type="region of interest" description="Disordered" evidence="1">
    <location>
        <begin position="983"/>
        <end position="1002"/>
    </location>
</feature>
<dbReference type="SMART" id="SM00736">
    <property type="entry name" value="CADG"/>
    <property type="match status" value="2"/>
</dbReference>
<reference evidence="5" key="2">
    <citation type="submission" date="2024-02" db="EMBL/GenBank/DDBJ databases">
        <title>Comparative genomics of Cryptococcus and Kwoniella reveals pathogenesis evolution and contrasting modes of karyotype evolution via chromosome fusion or intercentromeric recombination.</title>
        <authorList>
            <person name="Coelho M.A."/>
            <person name="David-Palma M."/>
            <person name="Shea T."/>
            <person name="Bowers K."/>
            <person name="McGinley-Smith S."/>
            <person name="Mohammad A.W."/>
            <person name="Gnirke A."/>
            <person name="Yurkov A.M."/>
            <person name="Nowrousian M."/>
            <person name="Sun S."/>
            <person name="Cuomo C.A."/>
            <person name="Heitman J."/>
        </authorList>
    </citation>
    <scope>NUCLEOTIDE SEQUENCE</scope>
    <source>
        <strain evidence="5">CBS 10117</strain>
    </source>
</reference>
<feature type="compositionally biased region" description="Basic and acidic residues" evidence="1">
    <location>
        <begin position="723"/>
        <end position="732"/>
    </location>
</feature>
<keyword evidence="2" id="KW-0812">Transmembrane</keyword>
<dbReference type="PANTHER" id="PTHR21559:SF21">
    <property type="entry name" value="DYSTROGLYCAN 1"/>
    <property type="match status" value="1"/>
</dbReference>
<feature type="compositionally biased region" description="Basic and acidic residues" evidence="1">
    <location>
        <begin position="821"/>
        <end position="848"/>
    </location>
</feature>
<feature type="compositionally biased region" description="Polar residues" evidence="1">
    <location>
        <begin position="929"/>
        <end position="939"/>
    </location>
</feature>
<dbReference type="InterPro" id="IPR006644">
    <property type="entry name" value="Cadg"/>
</dbReference>
<dbReference type="KEGG" id="kdj:28970892"/>
<dbReference type="EMBL" id="CP144540">
    <property type="protein sequence ID" value="WWC65863.1"/>
    <property type="molecule type" value="Genomic_DNA"/>
</dbReference>
<evidence type="ECO:0000313" key="5">
    <source>
        <dbReference type="EMBL" id="WWC65863.1"/>
    </source>
</evidence>
<proteinExistence type="predicted"/>
<feature type="compositionally biased region" description="Polar residues" evidence="1">
    <location>
        <begin position="553"/>
        <end position="565"/>
    </location>
</feature>
<keyword evidence="2" id="KW-1133">Transmembrane helix</keyword>
<evidence type="ECO:0000256" key="1">
    <source>
        <dbReference type="SAM" id="MobiDB-lite"/>
    </source>
</evidence>
<dbReference type="Pfam" id="PF05345">
    <property type="entry name" value="He_PIG"/>
    <property type="match status" value="2"/>
</dbReference>
<feature type="chain" id="PRO_5042619011" description="Dystroglycan-type cadherin-like domain-containing protein" evidence="3">
    <location>
        <begin position="20"/>
        <end position="1137"/>
    </location>
</feature>
<feature type="signal peptide" evidence="3">
    <location>
        <begin position="1"/>
        <end position="19"/>
    </location>
</feature>
<protein>
    <recommendedName>
        <fullName evidence="4">Dystroglycan-type cadherin-like domain-containing protein</fullName>
    </recommendedName>
</protein>
<feature type="compositionally biased region" description="Basic and acidic residues" evidence="1">
    <location>
        <begin position="787"/>
        <end position="798"/>
    </location>
</feature>
<feature type="transmembrane region" description="Helical" evidence="2">
    <location>
        <begin position="466"/>
        <end position="487"/>
    </location>
</feature>
<feature type="region of interest" description="Disordered" evidence="1">
    <location>
        <begin position="913"/>
        <end position="951"/>
    </location>
</feature>
<gene>
    <name evidence="5" type="ORF">I303_108485</name>
</gene>
<evidence type="ECO:0000259" key="4">
    <source>
        <dbReference type="SMART" id="SM00736"/>
    </source>
</evidence>
<dbReference type="Gene3D" id="2.60.40.10">
    <property type="entry name" value="Immunoglobulins"/>
    <property type="match status" value="4"/>
</dbReference>
<dbReference type="GO" id="GO:0005509">
    <property type="term" value="F:calcium ion binding"/>
    <property type="evidence" value="ECO:0007669"/>
    <property type="project" value="InterPro"/>
</dbReference>
<feature type="domain" description="Dystroglycan-type cadherin-like" evidence="4">
    <location>
        <begin position="144"/>
        <end position="241"/>
    </location>
</feature>
<sequence length="1137" mass="121937">MLILPSLLALAAFVSSVRAAPTLNFPLNQQQPGVARVNQEFVYELLPATFNSTSSTNLTYTTSTLPSWLSWDSPSLAFHGTPVLEDVGEQDITLTADDGTGSTTSTFTLIVSNYSVPAVHQSFYTQISRPNLHAISSATIMPGGTGVTIPPYWSFSLGFQTDTFRISRQDPNNGQLYYAAHIRGTVGLPSWLKFDNETVTFTGVAPADGSYAVVATGTDFWGYTGAQTSFTIEVGQGQAIEMARNQNLTNAQTMAKNTINQKIDLSAVTIDGNAVNDDDVEISLGSDDYPWLSIDSSTDSLTGTVPDQYQNGTFATISVPVDIRSTNTSNTLYLTTWLGIDVLPYFFSTFSLPNATATLGQGFNFDLSSFLVNKTATVNATVNPSDAASWLSFNPKNMSLHGTAPSTMDYNKVDVVFEAAIGQLVATSTLNVNIPQVSQTTTHTGTAAVPTSGNSGSPGISRGAKIAMGVCLGLLLLVTIILILFFCCCRRKRKNKGPAKRDDDNDSFVATSPVTVNDPFRRSNSLDPPRNLLGEIARFSGLNLKSGEHNEKNTPLSPASLSTDATMVQERPTRLDGLKGIFGWNAKEELNNENEKPAIISPQIPSDSRSFIGYPDVIGVNDPVNRPSQDASSFTQSFISESSRASWQSQESFHWSSVDGEGEDEVASLGAVGGNRISTASSIPRPRPNFTPRYPRHQNPSVLARMVDLDDVGSQASFSEFHSSQEGHRRDSLQSGSNFESGSGTGFDGSSNSMMASGSMFGSNPGTGTGFGSGSSFPAGPSGLSRFEGESGRFKSQHDFTDDEDAFSVEGPAVVAMAERQSFETRRPQRQDSRSHPRLKESRSRHGTGDLGMPPSEQSREAIPEEQEQQQQHNRVSGMFDDADDQARRSTIYAPSEGGGALQENPGLGYPNSAIYFGSQNGDVEPSEGYTSQRASTAPTAEGSGSGNRGSTIKVIPSKGASPLSPALPQVGSFIRHRRTNTGSAGATSAMMRSPPTGPGNGHTGANDGRVMAVANETFSIHPQINPPPTVSLSAATWSSNPPSTYRAEVEGGGSLPSWLHFDARELELWGVPPLRITGDVTVVRIIERLPRDNRRSDPMSFGYEPPQEREVGRVTIEISDRMRSPQFALEGSPHAL</sequence>
<feature type="domain" description="Dystroglycan-type cadherin-like" evidence="4">
    <location>
        <begin position="22"/>
        <end position="118"/>
    </location>
</feature>
<dbReference type="AlphaFoldDB" id="A0AAJ8KXU0"/>
<evidence type="ECO:0000313" key="6">
    <source>
        <dbReference type="Proteomes" id="UP000078595"/>
    </source>
</evidence>
<evidence type="ECO:0000256" key="2">
    <source>
        <dbReference type="SAM" id="Phobius"/>
    </source>
</evidence>
<name>A0AAJ8KXU0_9TREE</name>
<dbReference type="RefSeq" id="XP_065825924.1">
    <property type="nucleotide sequence ID" value="XM_065969852.1"/>
</dbReference>
<feature type="region of interest" description="Disordered" evidence="1">
    <location>
        <begin position="494"/>
        <end position="527"/>
    </location>
</feature>
<keyword evidence="2" id="KW-0472">Membrane</keyword>
<feature type="region of interest" description="Disordered" evidence="1">
    <location>
        <begin position="677"/>
        <end position="699"/>
    </location>
</feature>
<feature type="region of interest" description="Disordered" evidence="1">
    <location>
        <begin position="719"/>
        <end position="798"/>
    </location>
</feature>
<evidence type="ECO:0000256" key="3">
    <source>
        <dbReference type="SAM" id="SignalP"/>
    </source>
</evidence>
<accession>A0AAJ8KXU0</accession>
<feature type="compositionally biased region" description="Polar residues" evidence="1">
    <location>
        <begin position="733"/>
        <end position="742"/>
    </location>
</feature>
<reference evidence="5" key="1">
    <citation type="submission" date="2013-07" db="EMBL/GenBank/DDBJ databases">
        <authorList>
            <consortium name="The Broad Institute Genome Sequencing Platform"/>
            <person name="Cuomo C."/>
            <person name="Litvintseva A."/>
            <person name="Chen Y."/>
            <person name="Heitman J."/>
            <person name="Sun S."/>
            <person name="Springer D."/>
            <person name="Dromer F."/>
            <person name="Young S.K."/>
            <person name="Zeng Q."/>
            <person name="Gargeya S."/>
            <person name="Fitzgerald M."/>
            <person name="Abouelleil A."/>
            <person name="Alvarado L."/>
            <person name="Berlin A.M."/>
            <person name="Chapman S.B."/>
            <person name="Dewar J."/>
            <person name="Goldberg J."/>
            <person name="Griggs A."/>
            <person name="Gujja S."/>
            <person name="Hansen M."/>
            <person name="Howarth C."/>
            <person name="Imamovic A."/>
            <person name="Larimer J."/>
            <person name="McCowan C."/>
            <person name="Murphy C."/>
            <person name="Pearson M."/>
            <person name="Priest M."/>
            <person name="Roberts A."/>
            <person name="Saif S."/>
            <person name="Shea T."/>
            <person name="Sykes S."/>
            <person name="Wortman J."/>
            <person name="Nusbaum C."/>
            <person name="Birren B."/>
        </authorList>
    </citation>
    <scope>NUCLEOTIDE SEQUENCE</scope>
    <source>
        <strain evidence="5">CBS 10117</strain>
    </source>
</reference>